<dbReference type="Proteomes" id="UP001262754">
    <property type="component" value="Unassembled WGS sequence"/>
</dbReference>
<feature type="chain" id="PRO_5045410154" evidence="2">
    <location>
        <begin position="26"/>
        <end position="138"/>
    </location>
</feature>
<dbReference type="EMBL" id="JAVDRL010000016">
    <property type="protein sequence ID" value="MDR6533898.1"/>
    <property type="molecule type" value="Genomic_DNA"/>
</dbReference>
<reference evidence="3 4" key="1">
    <citation type="submission" date="2023-07" db="EMBL/GenBank/DDBJ databases">
        <title>Sorghum-associated microbial communities from plants grown in Nebraska, USA.</title>
        <authorList>
            <person name="Schachtman D."/>
        </authorList>
    </citation>
    <scope>NUCLEOTIDE SEQUENCE [LARGE SCALE GENOMIC DNA]</scope>
    <source>
        <strain evidence="3 4">DS2154</strain>
    </source>
</reference>
<feature type="region of interest" description="Disordered" evidence="1">
    <location>
        <begin position="23"/>
        <end position="65"/>
    </location>
</feature>
<dbReference type="RefSeq" id="WP_056759443.1">
    <property type="nucleotide sequence ID" value="NZ_BMLD01000017.1"/>
</dbReference>
<comment type="caution">
    <text evidence="3">The sequence shown here is derived from an EMBL/GenBank/DDBJ whole genome shotgun (WGS) entry which is preliminary data.</text>
</comment>
<sequence length="138" mass="14914">MFAARYFMAGAATLILLGSASGVHAQSKPRTTTPDFAVKNDFSNPAPIAPFNPQQGPKKSLKWDDKKGKWGLKLDLDQPVGREMEAKDVQAGAYYSVTPSIRVGGAVALGDQNPALAARRNEIQEPAPRVKLETAFKF</sequence>
<evidence type="ECO:0000313" key="4">
    <source>
        <dbReference type="Proteomes" id="UP001262754"/>
    </source>
</evidence>
<feature type="signal peptide" evidence="2">
    <location>
        <begin position="1"/>
        <end position="25"/>
    </location>
</feature>
<name>A0ABU1N626_9CAUL</name>
<proteinExistence type="predicted"/>
<evidence type="ECO:0000313" key="3">
    <source>
        <dbReference type="EMBL" id="MDR6533898.1"/>
    </source>
</evidence>
<dbReference type="Pfam" id="PF20841">
    <property type="entry name" value="NtrZ"/>
    <property type="match status" value="1"/>
</dbReference>
<evidence type="ECO:0000256" key="2">
    <source>
        <dbReference type="SAM" id="SignalP"/>
    </source>
</evidence>
<protein>
    <submittedName>
        <fullName evidence="3">Uncharacterized protein</fullName>
    </submittedName>
</protein>
<accession>A0ABU1N626</accession>
<dbReference type="InterPro" id="IPR048887">
    <property type="entry name" value="NtrZ-like"/>
</dbReference>
<keyword evidence="4" id="KW-1185">Reference proteome</keyword>
<gene>
    <name evidence="3" type="ORF">J2800_004668</name>
</gene>
<evidence type="ECO:0000256" key="1">
    <source>
        <dbReference type="SAM" id="MobiDB-lite"/>
    </source>
</evidence>
<keyword evidence="2" id="KW-0732">Signal</keyword>
<organism evidence="3 4">
    <name type="scientific">Caulobacter rhizosphaerae</name>
    <dbReference type="NCBI Taxonomy" id="2010972"/>
    <lineage>
        <taxon>Bacteria</taxon>
        <taxon>Pseudomonadati</taxon>
        <taxon>Pseudomonadota</taxon>
        <taxon>Alphaproteobacteria</taxon>
        <taxon>Caulobacterales</taxon>
        <taxon>Caulobacteraceae</taxon>
        <taxon>Caulobacter</taxon>
    </lineage>
</organism>